<sequence length="711" mass="77099">MHRRPAPSPAALVARLVVTLSLACGLSAPSAAAGTEVNDAALSDPKQGANWLAYGRNYSEQRYSPLAQVHAGNVGRLGLAWSMALPEDRSLLSTPLIVDGVMYFTGSWSKTRAVDAATGKLLWEYDPESIKHAGGERLRAMWDSSRGLAYWKGKLVIATIDGRLIGLDAKTGQKLWSTQTFDPKRPLYISGHPKAFRDLVIVGNGGSEFGAGRGFVSAYHVDSGKLAWKFYVVPGNPADGFEDEAQAMAAKTWTGEWWKHGGGGQVWNGLTYDPEYDQILIGTGNGGPWNRKVRSPDGGDNLFLCSIVALDARTGKYKWHYQTVPGETWDYNSSMDMVLADLKLRPGGGPRKVLLHAPKNGFFYVIDRKNGKLLSAEKIAKVTWATGIDMKTGRPIEAEGARYEDGSELVWPSVYGAHNWHAMSFNPKTGLVYIPKVELPALFTDTGVRIVDWRKPENFGQLDVAVDIGLGSDIPKDAGVSSLLAWDPVKQKKAWEVAQPNYWNPGTMTTAGNLVFQGRIDGTFIAYDARDGRQLWSVHVGSGISAPPVTYSVGGRQYVSLLVGWGGAGMSLGGGSSMAQYGWGFGGQTRQLLTFALDGKLPMPDVGKPVFVRPIVPADFKPDEKLVDRGRALYASTCVWCHSAGAVSGGYAPDLRASPMLLDLKALRTVLEGALVQRGMPKYPDLTDDDLVALQHYVRSQAIVTSQPTPP</sequence>
<dbReference type="Gene3D" id="1.10.760.10">
    <property type="entry name" value="Cytochrome c-like domain"/>
    <property type="match status" value="1"/>
</dbReference>
<keyword evidence="8 12" id="KW-0408">Iron</keyword>
<evidence type="ECO:0000256" key="2">
    <source>
        <dbReference type="ARBA" id="ARBA00022617"/>
    </source>
</evidence>
<keyword evidence="3 12" id="KW-0479">Metal-binding</keyword>
<protein>
    <submittedName>
        <fullName evidence="15">Alcohol dehydrogenase</fullName>
        <ecNumber evidence="15">1.-.-.-</ecNumber>
    </submittedName>
</protein>
<dbReference type="EC" id="1.-.-.-" evidence="15"/>
<dbReference type="SUPFAM" id="SSF46626">
    <property type="entry name" value="Cytochrome c"/>
    <property type="match status" value="1"/>
</dbReference>
<dbReference type="PANTHER" id="PTHR32303:SF20">
    <property type="entry name" value="QUINOPROTEIN ETHANOL DEHYDROGENASE"/>
    <property type="match status" value="1"/>
</dbReference>
<evidence type="ECO:0000256" key="13">
    <source>
        <dbReference type="SAM" id="SignalP"/>
    </source>
</evidence>
<feature type="binding site" evidence="12">
    <location>
        <position position="285"/>
    </location>
    <ligand>
        <name>Ca(2+)</name>
        <dbReference type="ChEBI" id="CHEBI:29108"/>
    </ligand>
</feature>
<dbReference type="Gene3D" id="2.140.10.10">
    <property type="entry name" value="Quinoprotein alcohol dehydrogenase-like superfamily"/>
    <property type="match status" value="1"/>
</dbReference>
<dbReference type="PANTHER" id="PTHR32303">
    <property type="entry name" value="QUINOPROTEIN ALCOHOL DEHYDROGENASE (CYTOCHROME C)"/>
    <property type="match status" value="1"/>
</dbReference>
<evidence type="ECO:0000256" key="5">
    <source>
        <dbReference type="ARBA" id="ARBA00022837"/>
    </source>
</evidence>
<dbReference type="InterPro" id="IPR009056">
    <property type="entry name" value="Cyt_c-like_dom"/>
</dbReference>
<evidence type="ECO:0000256" key="1">
    <source>
        <dbReference type="ARBA" id="ARBA00008156"/>
    </source>
</evidence>
<comment type="cofactor">
    <cofactor evidence="12">
        <name>Ca(2+)</name>
        <dbReference type="ChEBI" id="CHEBI:29108"/>
    </cofactor>
    <text evidence="12">Binds 1 Ca(2+) ion per subunit.</text>
</comment>
<dbReference type="InterPro" id="IPR017512">
    <property type="entry name" value="PQQ_MeOH/EtOH_DH"/>
</dbReference>
<comment type="similarity">
    <text evidence="1">Belongs to the bacterial PQQ dehydrogenase family.</text>
</comment>
<feature type="binding site" description="covalent" evidence="11">
    <location>
        <position position="638"/>
    </location>
    <ligand>
        <name>heme c</name>
        <dbReference type="ChEBI" id="CHEBI:61717"/>
    </ligand>
</feature>
<dbReference type="GO" id="GO:0016614">
    <property type="term" value="F:oxidoreductase activity, acting on CH-OH group of donors"/>
    <property type="evidence" value="ECO:0007669"/>
    <property type="project" value="InterPro"/>
</dbReference>
<dbReference type="InterPro" id="IPR036909">
    <property type="entry name" value="Cyt_c-like_dom_sf"/>
</dbReference>
<evidence type="ECO:0000313" key="16">
    <source>
        <dbReference type="Proteomes" id="UP000000366"/>
    </source>
</evidence>
<feature type="domain" description="Cytochrome c" evidence="14">
    <location>
        <begin position="625"/>
        <end position="702"/>
    </location>
</feature>
<evidence type="ECO:0000256" key="10">
    <source>
        <dbReference type="PIRSR" id="PIRSR617512-1"/>
    </source>
</evidence>
<keyword evidence="5 12" id="KW-0106">Calcium</keyword>
<keyword evidence="4 13" id="KW-0732">Signal</keyword>
<feature type="chain" id="PRO_5002645750" evidence="13">
    <location>
        <begin position="34"/>
        <end position="711"/>
    </location>
</feature>
<proteinExistence type="inferred from homology"/>
<dbReference type="Proteomes" id="UP000000366">
    <property type="component" value="Chromosome"/>
</dbReference>
<feature type="binding site" evidence="12">
    <location>
        <position position="330"/>
    </location>
    <ligand>
        <name>Ca(2+)</name>
        <dbReference type="ChEBI" id="CHEBI:29108"/>
    </ligand>
</feature>
<gene>
    <name evidence="15" type="ordered locus">Mpe_A0905</name>
</gene>
<evidence type="ECO:0000256" key="4">
    <source>
        <dbReference type="ARBA" id="ARBA00022729"/>
    </source>
</evidence>
<evidence type="ECO:0000256" key="12">
    <source>
        <dbReference type="PIRSR" id="PIRSR617512-3"/>
    </source>
</evidence>
<evidence type="ECO:0000256" key="3">
    <source>
        <dbReference type="ARBA" id="ARBA00022723"/>
    </source>
</evidence>
<dbReference type="NCBIfam" id="TIGR03075">
    <property type="entry name" value="PQQ_enz_alc_DH"/>
    <property type="match status" value="1"/>
</dbReference>
<feature type="binding site" evidence="12">
    <location>
        <position position="208"/>
    </location>
    <ligand>
        <name>Ca(2+)</name>
        <dbReference type="ChEBI" id="CHEBI:29108"/>
    </ligand>
</feature>
<dbReference type="EMBL" id="CP000555">
    <property type="protein sequence ID" value="ABM93867.1"/>
    <property type="molecule type" value="Genomic_DNA"/>
</dbReference>
<feature type="active site" description="Proton acceptor" evidence="10">
    <location>
        <position position="330"/>
    </location>
</feature>
<dbReference type="STRING" id="420662.Mpe_A0905"/>
<dbReference type="eggNOG" id="COG2010">
    <property type="taxonomic scope" value="Bacteria"/>
</dbReference>
<dbReference type="GO" id="GO:0009055">
    <property type="term" value="F:electron transfer activity"/>
    <property type="evidence" value="ECO:0007669"/>
    <property type="project" value="InterPro"/>
</dbReference>
<feature type="binding site" description="axial binding residue" evidence="12">
    <location>
        <position position="680"/>
    </location>
    <ligand>
        <name>heme c</name>
        <dbReference type="ChEBI" id="CHEBI:61717"/>
    </ligand>
    <ligandPart>
        <name>Fe</name>
        <dbReference type="ChEBI" id="CHEBI:18248"/>
    </ligandPart>
</feature>
<dbReference type="GO" id="GO:0005509">
    <property type="term" value="F:calcium ion binding"/>
    <property type="evidence" value="ECO:0007669"/>
    <property type="project" value="InterPro"/>
</dbReference>
<evidence type="ECO:0000256" key="11">
    <source>
        <dbReference type="PIRSR" id="PIRSR617512-2"/>
    </source>
</evidence>
<comment type="cofactor">
    <cofactor evidence="11">
        <name>pyrroloquinoline quinone</name>
        <dbReference type="ChEBI" id="CHEBI:58442"/>
    </cofactor>
    <text evidence="11">Binds 1 PQQ group per subunit.</text>
</comment>
<feature type="binding site" evidence="11">
    <location>
        <position position="146"/>
    </location>
    <ligand>
        <name>pyrroloquinoline quinone</name>
        <dbReference type="ChEBI" id="CHEBI:58442"/>
    </ligand>
</feature>
<dbReference type="KEGG" id="mpt:Mpe_A0905"/>
<dbReference type="GO" id="GO:0016020">
    <property type="term" value="C:membrane"/>
    <property type="evidence" value="ECO:0007669"/>
    <property type="project" value="InterPro"/>
</dbReference>
<dbReference type="SMART" id="SM00564">
    <property type="entry name" value="PQQ"/>
    <property type="match status" value="5"/>
</dbReference>
<dbReference type="InterPro" id="IPR002372">
    <property type="entry name" value="PQQ_rpt_dom"/>
</dbReference>
<evidence type="ECO:0000256" key="7">
    <source>
        <dbReference type="ARBA" id="ARBA00023002"/>
    </source>
</evidence>
<feature type="signal peptide" evidence="13">
    <location>
        <begin position="1"/>
        <end position="33"/>
    </location>
</feature>
<dbReference type="CDD" id="cd10279">
    <property type="entry name" value="PQQ_ADH_II"/>
    <property type="match status" value="1"/>
</dbReference>
<organism evidence="15 16">
    <name type="scientific">Methylibium petroleiphilum (strain ATCC BAA-1232 / LMG 22953 / PM1)</name>
    <dbReference type="NCBI Taxonomy" id="420662"/>
    <lineage>
        <taxon>Bacteria</taxon>
        <taxon>Pseudomonadati</taxon>
        <taxon>Pseudomonadota</taxon>
        <taxon>Betaproteobacteria</taxon>
        <taxon>Burkholderiales</taxon>
        <taxon>Sphaerotilaceae</taxon>
        <taxon>Methylibium</taxon>
    </lineage>
</organism>
<feature type="binding site" evidence="11">
    <location>
        <position position="359"/>
    </location>
    <ligand>
        <name>pyrroloquinoline quinone</name>
        <dbReference type="ChEBI" id="CHEBI:58442"/>
    </ligand>
</feature>
<feature type="binding site" evidence="11">
    <location>
        <begin position="419"/>
        <end position="420"/>
    </location>
    <ligand>
        <name>pyrroloquinoline quinone</name>
        <dbReference type="ChEBI" id="CHEBI:58442"/>
    </ligand>
</feature>
<dbReference type="Pfam" id="PF01011">
    <property type="entry name" value="PQQ"/>
    <property type="match status" value="2"/>
</dbReference>
<dbReference type="SUPFAM" id="SSF50998">
    <property type="entry name" value="Quinoprotein alcohol dehydrogenase-like"/>
    <property type="match status" value="1"/>
</dbReference>
<evidence type="ECO:0000259" key="14">
    <source>
        <dbReference type="PROSITE" id="PS51007"/>
    </source>
</evidence>
<keyword evidence="16" id="KW-1185">Reference proteome</keyword>
<dbReference type="InterPro" id="IPR011047">
    <property type="entry name" value="Quinoprotein_ADH-like_sf"/>
</dbReference>
<keyword evidence="6 11" id="KW-0634">PQQ</keyword>
<comment type="cofactor">
    <cofactor evidence="11">
        <name>heme c</name>
        <dbReference type="ChEBI" id="CHEBI:61717"/>
    </cofactor>
    <text evidence="11">Binds 1 heme c group per subunit.</text>
</comment>
<evidence type="ECO:0000256" key="9">
    <source>
        <dbReference type="ARBA" id="ARBA00023157"/>
    </source>
</evidence>
<dbReference type="GO" id="GO:0020037">
    <property type="term" value="F:heme binding"/>
    <property type="evidence" value="ECO:0007669"/>
    <property type="project" value="InterPro"/>
</dbReference>
<keyword evidence="7 15" id="KW-0560">Oxidoreductase</keyword>
<dbReference type="InterPro" id="IPR018391">
    <property type="entry name" value="PQQ_b-propeller_rpt"/>
</dbReference>
<reference evidence="15 16" key="1">
    <citation type="journal article" date="2007" name="J. Bacteriol.">
        <title>Whole-genome analysis of the methyl tert-butyl ether-degrading beta-proteobacterium Methylibium petroleiphilum PM1.</title>
        <authorList>
            <person name="Kane S.R."/>
            <person name="Chakicherla A.Y."/>
            <person name="Chain P.S.G."/>
            <person name="Schmidt R."/>
            <person name="Shin M.W."/>
            <person name="Legler T.C."/>
            <person name="Scow K.M."/>
            <person name="Larimer F.W."/>
            <person name="Lucas S.M."/>
            <person name="Richardson P.M."/>
            <person name="Hristova K.R."/>
        </authorList>
    </citation>
    <scope>NUCLEOTIDE SEQUENCE [LARGE SCALE GENOMIC DNA]</scope>
    <source>
        <strain evidence="16">ATCC BAA-1232 / LMG 22953 / PM1</strain>
    </source>
</reference>
<dbReference type="RefSeq" id="WP_011828505.1">
    <property type="nucleotide sequence ID" value="NC_008825.1"/>
</dbReference>
<dbReference type="PROSITE" id="PS51007">
    <property type="entry name" value="CYTC"/>
    <property type="match status" value="1"/>
</dbReference>
<dbReference type="Pfam" id="PF13442">
    <property type="entry name" value="Cytochrome_CBB3"/>
    <property type="match status" value="1"/>
</dbReference>
<keyword evidence="2 11" id="KW-0349">Heme</keyword>
<dbReference type="AlphaFoldDB" id="A2SE78"/>
<dbReference type="eggNOG" id="COG4993">
    <property type="taxonomic scope" value="Bacteria"/>
</dbReference>
<evidence type="ECO:0000256" key="6">
    <source>
        <dbReference type="ARBA" id="ARBA00022891"/>
    </source>
</evidence>
<evidence type="ECO:0000256" key="8">
    <source>
        <dbReference type="ARBA" id="ARBA00023004"/>
    </source>
</evidence>
<accession>A2SE78</accession>
<feature type="binding site" description="axial binding residue" evidence="12">
    <location>
        <position position="642"/>
    </location>
    <ligand>
        <name>heme c</name>
        <dbReference type="ChEBI" id="CHEBI:61717"/>
    </ligand>
    <ligandPart>
        <name>Fe</name>
        <dbReference type="ChEBI" id="CHEBI:18248"/>
    </ligandPart>
</feature>
<evidence type="ECO:0000313" key="15">
    <source>
        <dbReference type="EMBL" id="ABM93867.1"/>
    </source>
</evidence>
<feature type="binding site" description="covalent" evidence="11">
    <location>
        <position position="641"/>
    </location>
    <ligand>
        <name>heme c</name>
        <dbReference type="ChEBI" id="CHEBI:61717"/>
    </ligand>
</feature>
<name>A2SE78_METPP</name>
<dbReference type="HOGENOM" id="CLU_018478_0_1_4"/>
<keyword evidence="9" id="KW-1015">Disulfide bond</keyword>